<name>A0A9D2I9Q7_9FIRM</name>
<feature type="domain" description="Dienelactone hydrolase" evidence="2">
    <location>
        <begin position="81"/>
        <end position="186"/>
    </location>
</feature>
<proteinExistence type="predicted"/>
<dbReference type="InterPro" id="IPR002925">
    <property type="entry name" value="Dienelactn_hydro"/>
</dbReference>
<dbReference type="GO" id="GO:0016787">
    <property type="term" value="F:hydrolase activity"/>
    <property type="evidence" value="ECO:0007669"/>
    <property type="project" value="InterPro"/>
</dbReference>
<evidence type="ECO:0000259" key="2">
    <source>
        <dbReference type="Pfam" id="PF01738"/>
    </source>
</evidence>
<dbReference type="EMBL" id="DWYY01000194">
    <property type="protein sequence ID" value="HJA94687.1"/>
    <property type="molecule type" value="Genomic_DNA"/>
</dbReference>
<dbReference type="Proteomes" id="UP000886858">
    <property type="component" value="Unassembled WGS sequence"/>
</dbReference>
<dbReference type="PANTHER" id="PTHR43037:SF1">
    <property type="entry name" value="BLL1128 PROTEIN"/>
    <property type="match status" value="1"/>
</dbReference>
<dbReference type="InterPro" id="IPR029058">
    <property type="entry name" value="AB_hydrolase_fold"/>
</dbReference>
<evidence type="ECO:0000313" key="4">
    <source>
        <dbReference type="Proteomes" id="UP000886858"/>
    </source>
</evidence>
<dbReference type="Pfam" id="PF01738">
    <property type="entry name" value="DLH"/>
    <property type="match status" value="1"/>
</dbReference>
<protein>
    <submittedName>
        <fullName evidence="3">Prolyl oligopeptidase family serine peptidase</fullName>
    </submittedName>
</protein>
<dbReference type="AlphaFoldDB" id="A0A9D2I9Q7"/>
<evidence type="ECO:0000256" key="1">
    <source>
        <dbReference type="ARBA" id="ARBA00022729"/>
    </source>
</evidence>
<reference evidence="3" key="1">
    <citation type="journal article" date="2021" name="PeerJ">
        <title>Extensive microbial diversity within the chicken gut microbiome revealed by metagenomics and culture.</title>
        <authorList>
            <person name="Gilroy R."/>
            <person name="Ravi A."/>
            <person name="Getino M."/>
            <person name="Pursley I."/>
            <person name="Horton D.L."/>
            <person name="Alikhan N.F."/>
            <person name="Baker D."/>
            <person name="Gharbi K."/>
            <person name="Hall N."/>
            <person name="Watson M."/>
            <person name="Adriaenssens E.M."/>
            <person name="Foster-Nyarko E."/>
            <person name="Jarju S."/>
            <person name="Secka A."/>
            <person name="Antonio M."/>
            <person name="Oren A."/>
            <person name="Chaudhuri R.R."/>
            <person name="La Ragione R."/>
            <person name="Hildebrand F."/>
            <person name="Pallen M.J."/>
        </authorList>
    </citation>
    <scope>NUCLEOTIDE SEQUENCE</scope>
    <source>
        <strain evidence="3">CHK179-7159</strain>
    </source>
</reference>
<sequence>MKIEYESLDGLDYLIRYPNDYQKGGKYPVILFLHGAGSRGNNMEQIRENPFLTITDRYTRFPFLTVAPQCSSDTWFDLFESLKDLVSEIVKRTDTDEKRIYLMGASMGGYAAWQLAMSMPDLFAAIVPICGGGMYWNAARLVNVPVWAFHGKRDPVVFVEESEKMVTAVNRCGGNARLTVYPEKEHDSWTDTYQNWEVFEWMLSKENTNTHKLADDHHDSRRYG</sequence>
<dbReference type="SUPFAM" id="SSF53474">
    <property type="entry name" value="alpha/beta-Hydrolases"/>
    <property type="match status" value="1"/>
</dbReference>
<dbReference type="PANTHER" id="PTHR43037">
    <property type="entry name" value="UNNAMED PRODUCT-RELATED"/>
    <property type="match status" value="1"/>
</dbReference>
<accession>A0A9D2I9Q7</accession>
<keyword evidence="1" id="KW-0732">Signal</keyword>
<gene>
    <name evidence="3" type="ORF">H9717_16500</name>
</gene>
<organism evidence="3 4">
    <name type="scientific">Candidatus Eisenbergiella merdipullorum</name>
    <dbReference type="NCBI Taxonomy" id="2838553"/>
    <lineage>
        <taxon>Bacteria</taxon>
        <taxon>Bacillati</taxon>
        <taxon>Bacillota</taxon>
        <taxon>Clostridia</taxon>
        <taxon>Lachnospirales</taxon>
        <taxon>Lachnospiraceae</taxon>
        <taxon>Eisenbergiella</taxon>
    </lineage>
</organism>
<evidence type="ECO:0000313" key="3">
    <source>
        <dbReference type="EMBL" id="HJA94687.1"/>
    </source>
</evidence>
<comment type="caution">
    <text evidence="3">The sequence shown here is derived from an EMBL/GenBank/DDBJ whole genome shotgun (WGS) entry which is preliminary data.</text>
</comment>
<dbReference type="Gene3D" id="3.40.50.1820">
    <property type="entry name" value="alpha/beta hydrolase"/>
    <property type="match status" value="1"/>
</dbReference>
<reference evidence="3" key="2">
    <citation type="submission" date="2021-04" db="EMBL/GenBank/DDBJ databases">
        <authorList>
            <person name="Gilroy R."/>
        </authorList>
    </citation>
    <scope>NUCLEOTIDE SEQUENCE</scope>
    <source>
        <strain evidence="3">CHK179-7159</strain>
    </source>
</reference>
<dbReference type="InterPro" id="IPR050955">
    <property type="entry name" value="Plant_Biomass_Hydrol_Est"/>
</dbReference>